<evidence type="ECO:0000313" key="2">
    <source>
        <dbReference type="Proteomes" id="UP000219338"/>
    </source>
</evidence>
<dbReference type="AlphaFoldDB" id="A0A284QWM1"/>
<gene>
    <name evidence="1" type="ORF">ARMOST_04167</name>
</gene>
<evidence type="ECO:0000313" key="1">
    <source>
        <dbReference type="EMBL" id="SJL00853.1"/>
    </source>
</evidence>
<proteinExistence type="predicted"/>
<protein>
    <submittedName>
        <fullName evidence="1">Uncharacterized protein</fullName>
    </submittedName>
</protein>
<accession>A0A284QWM1</accession>
<keyword evidence="2" id="KW-1185">Reference proteome</keyword>
<organism evidence="1 2">
    <name type="scientific">Armillaria ostoyae</name>
    <name type="common">Armillaria root rot fungus</name>
    <dbReference type="NCBI Taxonomy" id="47428"/>
    <lineage>
        <taxon>Eukaryota</taxon>
        <taxon>Fungi</taxon>
        <taxon>Dikarya</taxon>
        <taxon>Basidiomycota</taxon>
        <taxon>Agaricomycotina</taxon>
        <taxon>Agaricomycetes</taxon>
        <taxon>Agaricomycetidae</taxon>
        <taxon>Agaricales</taxon>
        <taxon>Marasmiineae</taxon>
        <taxon>Physalacriaceae</taxon>
        <taxon>Armillaria</taxon>
    </lineage>
</organism>
<reference evidence="2" key="1">
    <citation type="journal article" date="2017" name="Nat. Ecol. Evol.">
        <title>Genome expansion and lineage-specific genetic innovations in the forest pathogenic fungi Armillaria.</title>
        <authorList>
            <person name="Sipos G."/>
            <person name="Prasanna A.N."/>
            <person name="Walter M.C."/>
            <person name="O'Connor E."/>
            <person name="Balint B."/>
            <person name="Krizsan K."/>
            <person name="Kiss B."/>
            <person name="Hess J."/>
            <person name="Varga T."/>
            <person name="Slot J."/>
            <person name="Riley R."/>
            <person name="Boka B."/>
            <person name="Rigling D."/>
            <person name="Barry K."/>
            <person name="Lee J."/>
            <person name="Mihaltcheva S."/>
            <person name="LaButti K."/>
            <person name="Lipzen A."/>
            <person name="Waldron R."/>
            <person name="Moloney N.M."/>
            <person name="Sperisen C."/>
            <person name="Kredics L."/>
            <person name="Vagvoelgyi C."/>
            <person name="Patrignani A."/>
            <person name="Fitzpatrick D."/>
            <person name="Nagy I."/>
            <person name="Doyle S."/>
            <person name="Anderson J.B."/>
            <person name="Grigoriev I.V."/>
            <person name="Gueldener U."/>
            <person name="Muensterkoetter M."/>
            <person name="Nagy L.G."/>
        </authorList>
    </citation>
    <scope>NUCLEOTIDE SEQUENCE [LARGE SCALE GENOMIC DNA]</scope>
    <source>
        <strain evidence="2">C18/9</strain>
    </source>
</reference>
<dbReference type="Proteomes" id="UP000219338">
    <property type="component" value="Unassembled WGS sequence"/>
</dbReference>
<dbReference type="EMBL" id="FUEG01000002">
    <property type="protein sequence ID" value="SJL00853.1"/>
    <property type="molecule type" value="Genomic_DNA"/>
</dbReference>
<name>A0A284QWM1_ARMOS</name>
<sequence>MQRHRSSREYQFTRYGSVLFCPPEGLEIDDTPIPGKFAMVYCRVGGILLSGLTEELISYSSDSHKLDLASEESPQVPVPSQKEST</sequence>
<dbReference type="OrthoDB" id="3037210at2759"/>